<feature type="transmembrane region" description="Helical" evidence="6">
    <location>
        <begin position="216"/>
        <end position="235"/>
    </location>
</feature>
<protein>
    <submittedName>
        <fullName evidence="9">Phosphatidate phosphatase</fullName>
    </submittedName>
</protein>
<dbReference type="AlphaFoldDB" id="A0A6J2T4U9"/>
<accession>A0A6J2T4U9</accession>
<feature type="transmembrane region" description="Helical" evidence="6">
    <location>
        <begin position="247"/>
        <end position="267"/>
    </location>
</feature>
<evidence type="ECO:0000256" key="4">
    <source>
        <dbReference type="ARBA" id="ARBA00022989"/>
    </source>
</evidence>
<dbReference type="SMART" id="SM00014">
    <property type="entry name" value="acidPPc"/>
    <property type="match status" value="1"/>
</dbReference>
<dbReference type="Gene3D" id="1.20.144.10">
    <property type="entry name" value="Phosphatidic acid phosphatase type 2/haloperoxidase"/>
    <property type="match status" value="1"/>
</dbReference>
<gene>
    <name evidence="9" type="primary">LOC115622205</name>
</gene>
<evidence type="ECO:0000256" key="1">
    <source>
        <dbReference type="ARBA" id="ARBA00004141"/>
    </source>
</evidence>
<dbReference type="PANTHER" id="PTHR10165">
    <property type="entry name" value="LIPID PHOSPHATE PHOSPHATASE"/>
    <property type="match status" value="1"/>
</dbReference>
<keyword evidence="5 6" id="KW-0472">Membrane</keyword>
<feature type="transmembrane region" description="Helical" evidence="6">
    <location>
        <begin position="65"/>
        <end position="84"/>
    </location>
</feature>
<dbReference type="GO" id="GO:0005886">
    <property type="term" value="C:plasma membrane"/>
    <property type="evidence" value="ECO:0007669"/>
    <property type="project" value="TreeGrafter"/>
</dbReference>
<evidence type="ECO:0000256" key="3">
    <source>
        <dbReference type="ARBA" id="ARBA00022692"/>
    </source>
</evidence>
<dbReference type="Proteomes" id="UP000504634">
    <property type="component" value="Unplaced"/>
</dbReference>
<dbReference type="GO" id="GO:0008195">
    <property type="term" value="F:phosphatidate phosphatase activity"/>
    <property type="evidence" value="ECO:0007669"/>
    <property type="project" value="TreeGrafter"/>
</dbReference>
<dbReference type="GeneID" id="115622205"/>
<dbReference type="GO" id="GO:0006644">
    <property type="term" value="P:phospholipid metabolic process"/>
    <property type="evidence" value="ECO:0007669"/>
    <property type="project" value="InterPro"/>
</dbReference>
<dbReference type="InterPro" id="IPR043216">
    <property type="entry name" value="PAP-like"/>
</dbReference>
<dbReference type="RefSeq" id="XP_030371961.1">
    <property type="nucleotide sequence ID" value="XM_030516101.1"/>
</dbReference>
<name>A0A6J2T4U9_DROLE</name>
<evidence type="ECO:0000313" key="9">
    <source>
        <dbReference type="RefSeq" id="XP_030371961.1"/>
    </source>
</evidence>
<dbReference type="InterPro" id="IPR036938">
    <property type="entry name" value="PAP2/HPO_sf"/>
</dbReference>
<keyword evidence="4 6" id="KW-1133">Transmembrane helix</keyword>
<reference evidence="9" key="1">
    <citation type="submission" date="2025-08" db="UniProtKB">
        <authorList>
            <consortium name="RefSeq"/>
        </authorList>
    </citation>
    <scope>IDENTIFICATION</scope>
    <source>
        <strain evidence="9">11010-0011.00</strain>
        <tissue evidence="9">Whole body</tissue>
    </source>
</reference>
<proteinExistence type="inferred from homology"/>
<evidence type="ECO:0000313" key="8">
    <source>
        <dbReference type="Proteomes" id="UP000504634"/>
    </source>
</evidence>
<dbReference type="GO" id="GO:0046839">
    <property type="term" value="P:phospholipid dephosphorylation"/>
    <property type="evidence" value="ECO:0007669"/>
    <property type="project" value="TreeGrafter"/>
</dbReference>
<dbReference type="SUPFAM" id="SSF48317">
    <property type="entry name" value="Acid phosphatase/Vanadium-dependent haloperoxidase"/>
    <property type="match status" value="1"/>
</dbReference>
<feature type="transmembrane region" description="Helical" evidence="6">
    <location>
        <begin position="12"/>
        <end position="31"/>
    </location>
</feature>
<keyword evidence="3 6" id="KW-0812">Transmembrane</keyword>
<evidence type="ECO:0000259" key="7">
    <source>
        <dbReference type="SMART" id="SM00014"/>
    </source>
</evidence>
<dbReference type="OrthoDB" id="8907274at2759"/>
<dbReference type="CDD" id="cd03384">
    <property type="entry name" value="PAP2_wunen"/>
    <property type="match status" value="1"/>
</dbReference>
<dbReference type="PANTHER" id="PTHR10165:SF197">
    <property type="entry name" value="FI04477P-RELATED"/>
    <property type="match status" value="1"/>
</dbReference>
<sequence length="317" mass="36097">MGLSLKWGGVRPLLRLITDALVLGLLLTLAYKFHYFRFFDPKRGFFCNDESLMYPYRGDTVSPKLLFTVALDLPVTALILVELWRCRDRKWRWRNLRWTQFWPLYNTLRYFLFGYGSQFLLSRMTKNTLGRLRPHFFAVCQPLLSDGGSCLDERHRAGGVYHTNYTCQPEKSNAGLDMLWAVKLSFPSGHTNIAFYGMTFMALYLQWRRGRGSATLLRPLCQLAMIMFACVVALSRLLDYKHHCSDVVAGALLGTGVALVAIHLAAVEERLRDGQDARQKSVPSANQESEPQDLQVCLVTAHSSDCKAVENSKQELS</sequence>
<evidence type="ECO:0000256" key="6">
    <source>
        <dbReference type="SAM" id="Phobius"/>
    </source>
</evidence>
<keyword evidence="8" id="KW-1185">Reference proteome</keyword>
<organism evidence="8 9">
    <name type="scientific">Drosophila lebanonensis</name>
    <name type="common">Fruit fly</name>
    <name type="synonym">Scaptodrosophila lebanonensis</name>
    <dbReference type="NCBI Taxonomy" id="7225"/>
    <lineage>
        <taxon>Eukaryota</taxon>
        <taxon>Metazoa</taxon>
        <taxon>Ecdysozoa</taxon>
        <taxon>Arthropoda</taxon>
        <taxon>Hexapoda</taxon>
        <taxon>Insecta</taxon>
        <taxon>Pterygota</taxon>
        <taxon>Neoptera</taxon>
        <taxon>Endopterygota</taxon>
        <taxon>Diptera</taxon>
        <taxon>Brachycera</taxon>
        <taxon>Muscomorpha</taxon>
        <taxon>Ephydroidea</taxon>
        <taxon>Drosophilidae</taxon>
        <taxon>Scaptodrosophila</taxon>
    </lineage>
</organism>
<evidence type="ECO:0000256" key="5">
    <source>
        <dbReference type="ARBA" id="ARBA00023136"/>
    </source>
</evidence>
<dbReference type="GO" id="GO:0007165">
    <property type="term" value="P:signal transduction"/>
    <property type="evidence" value="ECO:0007669"/>
    <property type="project" value="TreeGrafter"/>
</dbReference>
<evidence type="ECO:0000256" key="2">
    <source>
        <dbReference type="ARBA" id="ARBA00008816"/>
    </source>
</evidence>
<dbReference type="Pfam" id="PF01569">
    <property type="entry name" value="PAP2"/>
    <property type="match status" value="1"/>
</dbReference>
<feature type="domain" description="Phosphatidic acid phosphatase type 2/haloperoxidase" evidence="7">
    <location>
        <begin position="108"/>
        <end position="262"/>
    </location>
</feature>
<dbReference type="InterPro" id="IPR000326">
    <property type="entry name" value="PAP2/HPO"/>
</dbReference>
<comment type="subcellular location">
    <subcellularLocation>
        <location evidence="1">Membrane</location>
        <topology evidence="1">Multi-pass membrane protein</topology>
    </subcellularLocation>
</comment>
<comment type="similarity">
    <text evidence="2">Belongs to the PA-phosphatase related phosphoesterase family.</text>
</comment>